<dbReference type="Proteomes" id="UP000316612">
    <property type="component" value="Unassembled WGS sequence"/>
</dbReference>
<evidence type="ECO:0008006" key="4">
    <source>
        <dbReference type="Google" id="ProtNLM"/>
    </source>
</evidence>
<dbReference type="EMBL" id="BJNY01000007">
    <property type="protein sequence ID" value="GED05887.1"/>
    <property type="molecule type" value="Genomic_DNA"/>
</dbReference>
<dbReference type="InterPro" id="IPR002397">
    <property type="entry name" value="Cyt_P450_B"/>
</dbReference>
<proteinExistence type="inferred from homology"/>
<evidence type="ECO:0000313" key="3">
    <source>
        <dbReference type="Proteomes" id="UP000316612"/>
    </source>
</evidence>
<dbReference type="PANTHER" id="PTHR46696:SF1">
    <property type="entry name" value="CYTOCHROME P450 YJIB-RELATED"/>
    <property type="match status" value="1"/>
</dbReference>
<dbReference type="GO" id="GO:0005506">
    <property type="term" value="F:iron ion binding"/>
    <property type="evidence" value="ECO:0007669"/>
    <property type="project" value="InterPro"/>
</dbReference>
<dbReference type="SUPFAM" id="SSF48264">
    <property type="entry name" value="Cytochrome P450"/>
    <property type="match status" value="1"/>
</dbReference>
<comment type="caution">
    <text evidence="2">The sequence shown here is derived from an EMBL/GenBank/DDBJ whole genome shotgun (WGS) entry which is preliminary data.</text>
</comment>
<dbReference type="GO" id="GO:0020037">
    <property type="term" value="F:heme binding"/>
    <property type="evidence" value="ECO:0007669"/>
    <property type="project" value="InterPro"/>
</dbReference>
<dbReference type="InterPro" id="IPR001128">
    <property type="entry name" value="Cyt_P450"/>
</dbReference>
<dbReference type="Pfam" id="PF00067">
    <property type="entry name" value="p450"/>
    <property type="match status" value="1"/>
</dbReference>
<dbReference type="PRINTS" id="PR00359">
    <property type="entry name" value="BP450"/>
</dbReference>
<dbReference type="PANTHER" id="PTHR46696">
    <property type="entry name" value="P450, PUTATIVE (EUROFUNG)-RELATED"/>
    <property type="match status" value="1"/>
</dbReference>
<dbReference type="Gene3D" id="1.10.630.10">
    <property type="entry name" value="Cytochrome P450"/>
    <property type="match status" value="1"/>
</dbReference>
<gene>
    <name evidence="2" type="ORF">AUR04nite_14190</name>
</gene>
<name>A0A4Y4DMR4_GLUUR</name>
<keyword evidence="3" id="KW-1185">Reference proteome</keyword>
<protein>
    <recommendedName>
        <fullName evidence="4">Cytochrome P450</fullName>
    </recommendedName>
</protein>
<sequence length="162" mass="18123">MGELSTISTGVGIMAKLLFEAPELWRRLRDNPQLVDAFTDEVLRSHAPLMSNRRVATRDIEIAGVRIPEGERVTVMWASANRDESVFGDPDDIRLDRDPRLNLVYGAGIHGCPGAPPARLELRVLIEELILRVQRFVPIANEPPVRAFFPGSGFSNLLLIIW</sequence>
<evidence type="ECO:0000256" key="1">
    <source>
        <dbReference type="ARBA" id="ARBA00010617"/>
    </source>
</evidence>
<dbReference type="GO" id="GO:0004497">
    <property type="term" value="F:monooxygenase activity"/>
    <property type="evidence" value="ECO:0007669"/>
    <property type="project" value="InterPro"/>
</dbReference>
<organism evidence="2 3">
    <name type="scientific">Glutamicibacter uratoxydans</name>
    <name type="common">Arthrobacter uratoxydans</name>
    <dbReference type="NCBI Taxonomy" id="43667"/>
    <lineage>
        <taxon>Bacteria</taxon>
        <taxon>Bacillati</taxon>
        <taxon>Actinomycetota</taxon>
        <taxon>Actinomycetes</taxon>
        <taxon>Micrococcales</taxon>
        <taxon>Micrococcaceae</taxon>
        <taxon>Glutamicibacter</taxon>
    </lineage>
</organism>
<evidence type="ECO:0000313" key="2">
    <source>
        <dbReference type="EMBL" id="GED05887.1"/>
    </source>
</evidence>
<dbReference type="RefSeq" id="WP_218024648.1">
    <property type="nucleotide sequence ID" value="NZ_BAAAJL010000003.1"/>
</dbReference>
<reference evidence="2 3" key="1">
    <citation type="submission" date="2019-06" db="EMBL/GenBank/DDBJ databases">
        <title>Whole genome shotgun sequence of Glutamicibacter uratoxydans NBRC 15515.</title>
        <authorList>
            <person name="Hosoyama A."/>
            <person name="Uohara A."/>
            <person name="Ohji S."/>
            <person name="Ichikawa N."/>
        </authorList>
    </citation>
    <scope>NUCLEOTIDE SEQUENCE [LARGE SCALE GENOMIC DNA]</scope>
    <source>
        <strain evidence="2 3">NBRC 15515</strain>
    </source>
</reference>
<dbReference type="InterPro" id="IPR036396">
    <property type="entry name" value="Cyt_P450_sf"/>
</dbReference>
<comment type="similarity">
    <text evidence="1">Belongs to the cytochrome P450 family.</text>
</comment>
<dbReference type="AlphaFoldDB" id="A0A4Y4DMR4"/>
<accession>A0A4Y4DMR4</accession>
<dbReference type="GO" id="GO:0016705">
    <property type="term" value="F:oxidoreductase activity, acting on paired donors, with incorporation or reduction of molecular oxygen"/>
    <property type="evidence" value="ECO:0007669"/>
    <property type="project" value="InterPro"/>
</dbReference>